<comment type="similarity">
    <text evidence="2">Belongs to the acetyltransferase family. ArgA subfamily.</text>
</comment>
<comment type="catalytic activity">
    <reaction evidence="6">
        <text>L-glutamate + acetyl-CoA = N-acetyl-L-glutamate + CoA + H(+)</text>
        <dbReference type="Rhea" id="RHEA:24292"/>
        <dbReference type="ChEBI" id="CHEBI:15378"/>
        <dbReference type="ChEBI" id="CHEBI:29985"/>
        <dbReference type="ChEBI" id="CHEBI:44337"/>
        <dbReference type="ChEBI" id="CHEBI:57287"/>
        <dbReference type="ChEBI" id="CHEBI:57288"/>
        <dbReference type="EC" id="2.3.1.1"/>
    </reaction>
</comment>
<evidence type="ECO:0000259" key="8">
    <source>
        <dbReference type="PROSITE" id="PS51186"/>
    </source>
</evidence>
<dbReference type="SUPFAM" id="SSF55729">
    <property type="entry name" value="Acyl-CoA N-acyltransferases (Nat)"/>
    <property type="match status" value="1"/>
</dbReference>
<dbReference type="HAMAP" id="MF_01105">
    <property type="entry name" value="N_acetyl_glu_synth"/>
    <property type="match status" value="1"/>
</dbReference>
<dbReference type="GO" id="GO:0004042">
    <property type="term" value="F:L-glutamate N-acetyltransferase activity"/>
    <property type="evidence" value="ECO:0007669"/>
    <property type="project" value="InterPro"/>
</dbReference>
<dbReference type="Gene3D" id="3.40.630.30">
    <property type="match status" value="1"/>
</dbReference>
<feature type="signal peptide" evidence="7">
    <location>
        <begin position="1"/>
        <end position="20"/>
    </location>
</feature>
<dbReference type="UniPathway" id="UPA00068">
    <property type="reaction ID" value="UER00106"/>
</dbReference>
<sequence length="438" mass="48881">MINDITLLWLLGMKLVIVAGCTNFIDRRLADDNSGELPPGSMRHRIRITDSETLRVIKEEAGFVRFEIERQLARALRQGSLNAGGVSLNGNVVSGNFFSAQPFGVVDGVDYQYTGVIRRVEAEKIRAAHDSNDVVLLTSLGMSPSGEAFNVNSESLAAGVASALNADKIVFFSKYGAILENKKSDEMIMSLRVPELRNFLEFNDVKLQGKGFAMIGSEDRKESLEPAVDDMLIKLAWSHQVLQNGVKRAHIVPPWNGALLQELYTQDGSGTLINRDVYEGIRHATVEDVAGIYELTEPLVREGILVNRSKNQIEKDVNSYYIYTRDSLVLACAQLKRYESSSEIGCLVVSKKFRGSGKGDAMLAYLERVSLMSGGTSVFVLSTQTMQFFVERGFQKVTVESLPPSRRVNYDVKRNSKIYMKKISDQREIDAEELLWDR</sequence>
<keyword evidence="7" id="KW-0732">Signal</keyword>
<dbReference type="InterPro" id="IPR001048">
    <property type="entry name" value="Asp/Glu/Uridylate_kinase"/>
</dbReference>
<proteinExistence type="inferred from homology"/>
<organism evidence="9">
    <name type="scientific">Proboscia inermis</name>
    <dbReference type="NCBI Taxonomy" id="420281"/>
    <lineage>
        <taxon>Eukaryota</taxon>
        <taxon>Sar</taxon>
        <taxon>Stramenopiles</taxon>
        <taxon>Ochrophyta</taxon>
        <taxon>Bacillariophyta</taxon>
        <taxon>Coscinodiscophyceae</taxon>
        <taxon>Rhizosoleniophycidae</taxon>
        <taxon>Rhizosoleniales</taxon>
        <taxon>Rhizosoleniaceae</taxon>
        <taxon>Proboscia</taxon>
    </lineage>
</organism>
<dbReference type="InterPro" id="IPR000182">
    <property type="entry name" value="GNAT_dom"/>
</dbReference>
<evidence type="ECO:0000256" key="7">
    <source>
        <dbReference type="SAM" id="SignalP"/>
    </source>
</evidence>
<dbReference type="PANTHER" id="PTHR30602:SF12">
    <property type="entry name" value="AMINO-ACID ACETYLTRANSFERASE NAGS1, CHLOROPLASTIC-RELATED"/>
    <property type="match status" value="1"/>
</dbReference>
<dbReference type="GO" id="GO:0006526">
    <property type="term" value="P:L-arginine biosynthetic process"/>
    <property type="evidence" value="ECO:0007669"/>
    <property type="project" value="UniProtKB-UniPathway"/>
</dbReference>
<dbReference type="EC" id="2.3.1.1" evidence="3"/>
<dbReference type="GO" id="GO:0005737">
    <property type="term" value="C:cytoplasm"/>
    <property type="evidence" value="ECO:0007669"/>
    <property type="project" value="InterPro"/>
</dbReference>
<dbReference type="InterPro" id="IPR010167">
    <property type="entry name" value="NH2A_AcTrfase"/>
</dbReference>
<keyword evidence="4" id="KW-0808">Transferase</keyword>
<evidence type="ECO:0000256" key="2">
    <source>
        <dbReference type="ARBA" id="ARBA00009145"/>
    </source>
</evidence>
<dbReference type="NCBIfam" id="TIGR01890">
    <property type="entry name" value="N-Ac-Glu-synth"/>
    <property type="match status" value="1"/>
</dbReference>
<dbReference type="InterPro" id="IPR036393">
    <property type="entry name" value="AceGlu_kinase-like_sf"/>
</dbReference>
<protein>
    <recommendedName>
        <fullName evidence="3">amino-acid N-acetyltransferase</fullName>
        <ecNumber evidence="3">2.3.1.1</ecNumber>
    </recommendedName>
</protein>
<dbReference type="PANTHER" id="PTHR30602">
    <property type="entry name" value="AMINO-ACID ACETYLTRANSFERASE"/>
    <property type="match status" value="1"/>
</dbReference>
<comment type="pathway">
    <text evidence="1">Amino-acid biosynthesis; L-arginine biosynthesis; N(2)-acetyl-L-ornithine from L-glutamate: step 1/4.</text>
</comment>
<dbReference type="NCBIfam" id="NF003641">
    <property type="entry name" value="PRK05279.1"/>
    <property type="match status" value="1"/>
</dbReference>
<dbReference type="Gene3D" id="3.40.1160.10">
    <property type="entry name" value="Acetylglutamate kinase-like"/>
    <property type="match status" value="1"/>
</dbReference>
<dbReference type="InterPro" id="IPR016181">
    <property type="entry name" value="Acyl_CoA_acyltransferase"/>
</dbReference>
<evidence type="ECO:0000256" key="5">
    <source>
        <dbReference type="ARBA" id="ARBA00023315"/>
    </source>
</evidence>
<evidence type="ECO:0000256" key="1">
    <source>
        <dbReference type="ARBA" id="ARBA00004925"/>
    </source>
</evidence>
<name>A0A7S0CC52_9STRA</name>
<dbReference type="AlphaFoldDB" id="A0A7S0CC52"/>
<dbReference type="SUPFAM" id="SSF53633">
    <property type="entry name" value="Carbamate kinase-like"/>
    <property type="match status" value="1"/>
</dbReference>
<dbReference type="EMBL" id="HBEL01032135">
    <property type="protein sequence ID" value="CAD8418882.1"/>
    <property type="molecule type" value="Transcribed_RNA"/>
</dbReference>
<keyword evidence="5" id="KW-0012">Acyltransferase</keyword>
<dbReference type="PIRSF" id="PIRSF000423">
    <property type="entry name" value="ArgA"/>
    <property type="match status" value="1"/>
</dbReference>
<reference evidence="9" key="1">
    <citation type="submission" date="2021-01" db="EMBL/GenBank/DDBJ databases">
        <authorList>
            <person name="Corre E."/>
            <person name="Pelletier E."/>
            <person name="Niang G."/>
            <person name="Scheremetjew M."/>
            <person name="Finn R."/>
            <person name="Kale V."/>
            <person name="Holt S."/>
            <person name="Cochrane G."/>
            <person name="Meng A."/>
            <person name="Brown T."/>
            <person name="Cohen L."/>
        </authorList>
    </citation>
    <scope>NUCLEOTIDE SEQUENCE</scope>
    <source>
        <strain evidence="9">CCAP1064/1</strain>
    </source>
</reference>
<gene>
    <name evidence="9" type="ORF">PINE0816_LOCUS15017</name>
</gene>
<evidence type="ECO:0000313" key="9">
    <source>
        <dbReference type="EMBL" id="CAD8418882.1"/>
    </source>
</evidence>
<dbReference type="CDD" id="cd04301">
    <property type="entry name" value="NAT_SF"/>
    <property type="match status" value="1"/>
</dbReference>
<feature type="chain" id="PRO_5030515389" description="amino-acid N-acetyltransferase" evidence="7">
    <location>
        <begin position="21"/>
        <end position="438"/>
    </location>
</feature>
<feature type="domain" description="N-acetyltransferase" evidence="8">
    <location>
        <begin position="279"/>
        <end position="425"/>
    </location>
</feature>
<dbReference type="PROSITE" id="PS51186">
    <property type="entry name" value="GNAT"/>
    <property type="match status" value="1"/>
</dbReference>
<dbReference type="Pfam" id="PF00696">
    <property type="entry name" value="AA_kinase"/>
    <property type="match status" value="1"/>
</dbReference>
<accession>A0A7S0CC52</accession>
<evidence type="ECO:0000256" key="3">
    <source>
        <dbReference type="ARBA" id="ARBA00012697"/>
    </source>
</evidence>
<evidence type="ECO:0000256" key="4">
    <source>
        <dbReference type="ARBA" id="ARBA00022679"/>
    </source>
</evidence>
<evidence type="ECO:0000256" key="6">
    <source>
        <dbReference type="ARBA" id="ARBA00048372"/>
    </source>
</evidence>